<feature type="region of interest" description="Disordered" evidence="9">
    <location>
        <begin position="607"/>
        <end position="632"/>
    </location>
</feature>
<feature type="domain" description="R3H" evidence="11">
    <location>
        <begin position="650"/>
        <end position="712"/>
    </location>
</feature>
<evidence type="ECO:0000256" key="3">
    <source>
        <dbReference type="ARBA" id="ARBA00010306"/>
    </source>
</evidence>
<feature type="region of interest" description="Disordered" evidence="9">
    <location>
        <begin position="334"/>
        <end position="369"/>
    </location>
</feature>
<evidence type="ECO:0000256" key="8">
    <source>
        <dbReference type="ARBA" id="ARBA00023242"/>
    </source>
</evidence>
<accession>A0A9P7Z911</accession>
<dbReference type="InterPro" id="IPR036867">
    <property type="entry name" value="R3H_dom_sf"/>
</dbReference>
<dbReference type="InterPro" id="IPR051189">
    <property type="entry name" value="Splicing_assoc_domain"/>
</dbReference>
<protein>
    <recommendedName>
        <fullName evidence="4">Protein SQS1</fullName>
    </recommendedName>
</protein>
<dbReference type="PROSITE" id="PS50174">
    <property type="entry name" value="G_PATCH"/>
    <property type="match status" value="1"/>
</dbReference>
<sequence length="816" mass="90965">MPRAKKYPQRGGKAGHGARGGSGRGRGSGYSTSALVPFVGAGNHNKSRDGGQHTLSLQDEARNTAGRTQWGDSNVKLRNMKIKFVSAGAYDPPNLREALESMTLKSSPAQEAIDRFEATVDNDLGGLAEDRIEVTIEEDEDEETEEAEIQVLVDEEDEKDEEDSASFQGFVIDTTGGERVHTKLTIPKLRSPSPTPSNSSEEIIVFGGRNKYAPTPAPKKTAPTTVIDPIDVKIQRVEEEIHHQEQLLEETIHEKDHPEPYIEKSVRRVQETQYHEECPSDRLPQSEDMSDIQPGKRRRRTRKKKKTSSNQDDVLMADYIANMDSPEEFLGPFNQRELGGSDEAWQETGDSSEEPILEEQMSGGRQQSMDGWERSDMVDFDDLSTDDGLVGEIAAIYSKRERPIGVQYLVVYKNHSVDEAKWVTPATIAFCCAQKLIDEFEVEEKLLEQFNTLENTDSDDDQLGYDIDHEIKYDVDDSFDDDQKVADERMEERMADEQIARLLSKQEELGMGSDKLMLFDDAADDEDDRFVGFKKVTRPTRCKGKGKAKSQTIHRAKGDFSTVSASADAYDGFDVMDFERPSLQKKPKGRKGKMIFGLSDSELEEPRRMAWDNDRRRKKEKKEEREELRSQGLLGSKNGKIEMKVKYKEGMSFNHIKAEFKNFLMGNDETLAFPPMDKADRKVVHEIANVFNLKSKSVGGAKRFPVLYKTSKTGAYNASMYEQVEAQSVRRFLPNRATGGGGGKKAGGGQFNSAAVAYRDGDIVGGSAPEIGAENRGRAMLEKMGWSSGTALGALNNKGIMTPVTHVVKNSKAGLG</sequence>
<keyword evidence="13" id="KW-1185">Reference proteome</keyword>
<keyword evidence="6" id="KW-0507">mRNA processing</keyword>
<comment type="caution">
    <text evidence="12">The sequence shown here is derived from an EMBL/GenBank/DDBJ whole genome shotgun (WGS) entry which is preliminary data.</text>
</comment>
<evidence type="ECO:0000313" key="12">
    <source>
        <dbReference type="EMBL" id="KAG9247491.1"/>
    </source>
</evidence>
<dbReference type="CDD" id="cd02646">
    <property type="entry name" value="R3H_G-patch"/>
    <property type="match status" value="1"/>
</dbReference>
<reference evidence="12" key="1">
    <citation type="journal article" date="2021" name="IMA Fungus">
        <title>Genomic characterization of three marine fungi, including Emericellopsis atlantica sp. nov. with signatures of a generalist lifestyle and marine biomass degradation.</title>
        <authorList>
            <person name="Hagestad O.C."/>
            <person name="Hou L."/>
            <person name="Andersen J.H."/>
            <person name="Hansen E.H."/>
            <person name="Altermark B."/>
            <person name="Li C."/>
            <person name="Kuhnert E."/>
            <person name="Cox R.J."/>
            <person name="Crous P.W."/>
            <person name="Spatafora J.W."/>
            <person name="Lail K."/>
            <person name="Amirebrahimi M."/>
            <person name="Lipzen A."/>
            <person name="Pangilinan J."/>
            <person name="Andreopoulos W."/>
            <person name="Hayes R.D."/>
            <person name="Ng V."/>
            <person name="Grigoriev I.V."/>
            <person name="Jackson S.A."/>
            <person name="Sutton T.D.S."/>
            <person name="Dobson A.D.W."/>
            <person name="Rama T."/>
        </authorList>
    </citation>
    <scope>NUCLEOTIDE SEQUENCE</scope>
    <source>
        <strain evidence="12">TRa3180A</strain>
    </source>
</reference>
<dbReference type="GO" id="GO:0005634">
    <property type="term" value="C:nucleus"/>
    <property type="evidence" value="ECO:0007669"/>
    <property type="project" value="UniProtKB-SubCell"/>
</dbReference>
<gene>
    <name evidence="12" type="ORF">BJ878DRAFT_177841</name>
</gene>
<evidence type="ECO:0000256" key="2">
    <source>
        <dbReference type="ARBA" id="ARBA00004496"/>
    </source>
</evidence>
<proteinExistence type="inferred from homology"/>
<dbReference type="SMART" id="SM00393">
    <property type="entry name" value="R3H"/>
    <property type="match status" value="1"/>
</dbReference>
<dbReference type="GO" id="GO:0003676">
    <property type="term" value="F:nucleic acid binding"/>
    <property type="evidence" value="ECO:0007669"/>
    <property type="project" value="UniProtKB-UniRule"/>
</dbReference>
<evidence type="ECO:0000259" key="10">
    <source>
        <dbReference type="PROSITE" id="PS50174"/>
    </source>
</evidence>
<evidence type="ECO:0000313" key="13">
    <source>
        <dbReference type="Proteomes" id="UP000887226"/>
    </source>
</evidence>
<keyword evidence="8" id="KW-0539">Nucleus</keyword>
<evidence type="ECO:0000256" key="4">
    <source>
        <dbReference type="ARBA" id="ARBA00018964"/>
    </source>
</evidence>
<dbReference type="PANTHER" id="PTHR14195">
    <property type="entry name" value="G PATCH DOMAIN CONTAINING PROTEIN 2"/>
    <property type="match status" value="1"/>
</dbReference>
<name>A0A9P7Z911_9HELO</name>
<keyword evidence="5" id="KW-0963">Cytoplasm</keyword>
<dbReference type="SMART" id="SM00443">
    <property type="entry name" value="G_patch"/>
    <property type="match status" value="1"/>
</dbReference>
<evidence type="ECO:0000259" key="11">
    <source>
        <dbReference type="PROSITE" id="PS51061"/>
    </source>
</evidence>
<dbReference type="InterPro" id="IPR001374">
    <property type="entry name" value="R3H_dom"/>
</dbReference>
<dbReference type="PROSITE" id="PS51061">
    <property type="entry name" value="R3H"/>
    <property type="match status" value="1"/>
</dbReference>
<feature type="domain" description="G-patch" evidence="10">
    <location>
        <begin position="773"/>
        <end position="816"/>
    </location>
</feature>
<feature type="region of interest" description="Disordered" evidence="9">
    <location>
        <begin position="1"/>
        <end position="58"/>
    </location>
</feature>
<dbReference type="Gene3D" id="3.30.1370.50">
    <property type="entry name" value="R3H-like domain"/>
    <property type="match status" value="1"/>
</dbReference>
<evidence type="ECO:0000256" key="7">
    <source>
        <dbReference type="ARBA" id="ARBA00023187"/>
    </source>
</evidence>
<feature type="compositionally biased region" description="Gly residues" evidence="9">
    <location>
        <begin position="12"/>
        <end position="28"/>
    </location>
</feature>
<evidence type="ECO:0000256" key="6">
    <source>
        <dbReference type="ARBA" id="ARBA00022664"/>
    </source>
</evidence>
<evidence type="ECO:0000256" key="5">
    <source>
        <dbReference type="ARBA" id="ARBA00022490"/>
    </source>
</evidence>
<feature type="compositionally biased region" description="Basic residues" evidence="9">
    <location>
        <begin position="295"/>
        <end position="307"/>
    </location>
</feature>
<dbReference type="EMBL" id="MU253771">
    <property type="protein sequence ID" value="KAG9247491.1"/>
    <property type="molecule type" value="Genomic_DNA"/>
</dbReference>
<feature type="compositionally biased region" description="Basic and acidic residues" evidence="9">
    <location>
        <begin position="268"/>
        <end position="280"/>
    </location>
</feature>
<dbReference type="Pfam" id="PF01424">
    <property type="entry name" value="R3H"/>
    <property type="match status" value="1"/>
</dbReference>
<dbReference type="Proteomes" id="UP000887226">
    <property type="component" value="Unassembled WGS sequence"/>
</dbReference>
<dbReference type="SUPFAM" id="SSF82708">
    <property type="entry name" value="R3H domain"/>
    <property type="match status" value="1"/>
</dbReference>
<evidence type="ECO:0000256" key="9">
    <source>
        <dbReference type="SAM" id="MobiDB-lite"/>
    </source>
</evidence>
<dbReference type="Pfam" id="PF01585">
    <property type="entry name" value="G-patch"/>
    <property type="match status" value="1"/>
</dbReference>
<keyword evidence="7" id="KW-0508">mRNA splicing</keyword>
<dbReference type="AlphaFoldDB" id="A0A9P7Z911"/>
<feature type="compositionally biased region" description="Basic and acidic residues" evidence="9">
    <location>
        <begin position="607"/>
        <end position="629"/>
    </location>
</feature>
<dbReference type="GO" id="GO:0008380">
    <property type="term" value="P:RNA splicing"/>
    <property type="evidence" value="ECO:0007669"/>
    <property type="project" value="UniProtKB-KW"/>
</dbReference>
<organism evidence="12 13">
    <name type="scientific">Calycina marina</name>
    <dbReference type="NCBI Taxonomy" id="1763456"/>
    <lineage>
        <taxon>Eukaryota</taxon>
        <taxon>Fungi</taxon>
        <taxon>Dikarya</taxon>
        <taxon>Ascomycota</taxon>
        <taxon>Pezizomycotina</taxon>
        <taxon>Leotiomycetes</taxon>
        <taxon>Helotiales</taxon>
        <taxon>Pezizellaceae</taxon>
        <taxon>Calycina</taxon>
    </lineage>
</organism>
<dbReference type="InterPro" id="IPR034082">
    <property type="entry name" value="R3H_G-patch"/>
</dbReference>
<feature type="region of interest" description="Disordered" evidence="9">
    <location>
        <begin position="268"/>
        <end position="315"/>
    </location>
</feature>
<evidence type="ECO:0000256" key="1">
    <source>
        <dbReference type="ARBA" id="ARBA00004123"/>
    </source>
</evidence>
<comment type="similarity">
    <text evidence="3">Belongs to the SQS1 family.</text>
</comment>
<dbReference type="InterPro" id="IPR000467">
    <property type="entry name" value="G_patch_dom"/>
</dbReference>
<dbReference type="GO" id="GO:0006397">
    <property type="term" value="P:mRNA processing"/>
    <property type="evidence" value="ECO:0007669"/>
    <property type="project" value="UniProtKB-KW"/>
</dbReference>
<dbReference type="CDD" id="cd00024">
    <property type="entry name" value="CD_CSD"/>
    <property type="match status" value="1"/>
</dbReference>
<comment type="subcellular location">
    <subcellularLocation>
        <location evidence="2">Cytoplasm</location>
    </subcellularLocation>
    <subcellularLocation>
        <location evidence="1">Nucleus</location>
    </subcellularLocation>
</comment>
<dbReference type="GO" id="GO:0005737">
    <property type="term" value="C:cytoplasm"/>
    <property type="evidence" value="ECO:0007669"/>
    <property type="project" value="UniProtKB-SubCell"/>
</dbReference>
<dbReference type="OrthoDB" id="21470at2759"/>